<evidence type="ECO:0000313" key="1">
    <source>
        <dbReference type="EMBL" id="GIX75576.1"/>
    </source>
</evidence>
<proteinExistence type="predicted"/>
<evidence type="ECO:0000313" key="2">
    <source>
        <dbReference type="Proteomes" id="UP001054945"/>
    </source>
</evidence>
<dbReference type="Proteomes" id="UP001054945">
    <property type="component" value="Unassembled WGS sequence"/>
</dbReference>
<dbReference type="EMBL" id="BPLR01020179">
    <property type="protein sequence ID" value="GIX75576.1"/>
    <property type="molecule type" value="Genomic_DNA"/>
</dbReference>
<accession>A0AAV4MUB6</accession>
<comment type="caution">
    <text evidence="1">The sequence shown here is derived from an EMBL/GenBank/DDBJ whole genome shotgun (WGS) entry which is preliminary data.</text>
</comment>
<name>A0AAV4MUB6_CAEEX</name>
<gene>
    <name evidence="1" type="ORF">CEXT_602241</name>
</gene>
<reference evidence="1 2" key="1">
    <citation type="submission" date="2021-06" db="EMBL/GenBank/DDBJ databases">
        <title>Caerostris extrusa draft genome.</title>
        <authorList>
            <person name="Kono N."/>
            <person name="Arakawa K."/>
        </authorList>
    </citation>
    <scope>NUCLEOTIDE SEQUENCE [LARGE SCALE GENOMIC DNA]</scope>
</reference>
<dbReference type="AlphaFoldDB" id="A0AAV4MUB6"/>
<sequence>MVFLKFTQFHCSIEYNAVLIRRKYNYRTHSDYFSPLHPRRENKRSTTHPGTNCRLATLPLPQRSLFRAIEQDIIVSHQGVLSNETEGRIILLYPHPIPGYRHPPGCHRQQFGPGTRWHDNRLRHKPSNHCLYLGLGLHLWNNEER</sequence>
<protein>
    <submittedName>
        <fullName evidence="1">Uncharacterized protein</fullName>
    </submittedName>
</protein>
<keyword evidence="2" id="KW-1185">Reference proteome</keyword>
<organism evidence="1 2">
    <name type="scientific">Caerostris extrusa</name>
    <name type="common">Bark spider</name>
    <name type="synonym">Caerostris bankana</name>
    <dbReference type="NCBI Taxonomy" id="172846"/>
    <lineage>
        <taxon>Eukaryota</taxon>
        <taxon>Metazoa</taxon>
        <taxon>Ecdysozoa</taxon>
        <taxon>Arthropoda</taxon>
        <taxon>Chelicerata</taxon>
        <taxon>Arachnida</taxon>
        <taxon>Araneae</taxon>
        <taxon>Araneomorphae</taxon>
        <taxon>Entelegynae</taxon>
        <taxon>Araneoidea</taxon>
        <taxon>Araneidae</taxon>
        <taxon>Caerostris</taxon>
    </lineage>
</organism>